<dbReference type="GO" id="GO:0005737">
    <property type="term" value="C:cytoplasm"/>
    <property type="evidence" value="ECO:0007669"/>
    <property type="project" value="TreeGrafter"/>
</dbReference>
<protein>
    <submittedName>
        <fullName evidence="8">Iduronate-2-sulfatase</fullName>
    </submittedName>
</protein>
<dbReference type="GO" id="GO:0004423">
    <property type="term" value="F:iduronate-2-sulfatase activity"/>
    <property type="evidence" value="ECO:0007669"/>
    <property type="project" value="InterPro"/>
</dbReference>
<comment type="cofactor">
    <cofactor evidence="1">
        <name>Ca(2+)</name>
        <dbReference type="ChEBI" id="CHEBI:29108"/>
    </cofactor>
</comment>
<keyword evidence="3" id="KW-0479">Metal-binding</keyword>
<reference evidence="8 9" key="1">
    <citation type="submission" date="2006-02" db="EMBL/GenBank/DDBJ databases">
        <authorList>
            <person name="Amann R."/>
            <person name="Ferriera S."/>
            <person name="Johnson J."/>
            <person name="Kravitz S."/>
            <person name="Halpern A."/>
            <person name="Remington K."/>
            <person name="Beeson K."/>
            <person name="Tran B."/>
            <person name="Rogers Y.-H."/>
            <person name="Friedman R."/>
            <person name="Venter J.C."/>
        </authorList>
    </citation>
    <scope>NUCLEOTIDE SEQUENCE [LARGE SCALE GENOMIC DNA]</scope>
    <source>
        <strain evidence="8 9">DSM 3645</strain>
    </source>
</reference>
<dbReference type="PANTHER" id="PTHR45953">
    <property type="entry name" value="IDURONATE 2-SULFATASE"/>
    <property type="match status" value="1"/>
</dbReference>
<evidence type="ECO:0000256" key="2">
    <source>
        <dbReference type="ARBA" id="ARBA00008779"/>
    </source>
</evidence>
<name>A4A047_9BACT</name>
<gene>
    <name evidence="8" type="ORF">DSM3645_06014</name>
</gene>
<evidence type="ECO:0000256" key="3">
    <source>
        <dbReference type="ARBA" id="ARBA00022723"/>
    </source>
</evidence>
<sequence>MSLLAAVCFVSAASAADRQPNVLFIAVDDLRTELGCYGASQIHSPNIDRLAAAGTVFTRAYCQQAVCSPSRTSLMTGLRPDSTKVYDLVTHFRKNVPDVVTLGQHFKQNGYYSVSMGKIYHGGYDDPPTWSEPARKPQGGAGYVLAENLQTITDKRNAARAKGLRGVQLSRAARGPATEMADVADNAYADGAVADLAVKSLRELSQRDEPFFLAVGFVKPHLPFNAPKKYWDMYDPAKIELAANPYPPKNVTPYSLTSWGEMRVYDGIPKQGDLSPEKARELKHGYYACISYTDANVGKLLDELDKLKLTDETIVVLWGDHGWKLGEHNSWCKHTNFEDDANAPLIIRAPGQKSPGAKSTALVEFVDIYPTLCELAALPLPQHLEGTSAAPLLDQPDAAWKTAAFSQYPRRQIMGYTMKTDRYRFTAWKNKKSGKVVATELYDHQVDPAENVNVAGLTENAELIVQLQKQLDAGWQAAKPK</sequence>
<dbReference type="PANTHER" id="PTHR45953:SF1">
    <property type="entry name" value="IDURONATE 2-SULFATASE"/>
    <property type="match status" value="1"/>
</dbReference>
<dbReference type="Gene3D" id="3.40.720.10">
    <property type="entry name" value="Alkaline Phosphatase, subunit A"/>
    <property type="match status" value="1"/>
</dbReference>
<dbReference type="Pfam" id="PF00884">
    <property type="entry name" value="Sulfatase"/>
    <property type="match status" value="1"/>
</dbReference>
<comment type="similarity">
    <text evidence="2">Belongs to the sulfatase family.</text>
</comment>
<keyword evidence="4" id="KW-0732">Signal</keyword>
<evidence type="ECO:0000256" key="4">
    <source>
        <dbReference type="ARBA" id="ARBA00022729"/>
    </source>
</evidence>
<evidence type="ECO:0000256" key="6">
    <source>
        <dbReference type="ARBA" id="ARBA00022837"/>
    </source>
</evidence>
<dbReference type="CDD" id="cd16030">
    <property type="entry name" value="iduronate-2-sulfatase"/>
    <property type="match status" value="1"/>
</dbReference>
<evidence type="ECO:0000313" key="9">
    <source>
        <dbReference type="Proteomes" id="UP000004358"/>
    </source>
</evidence>
<accession>A4A047</accession>
<evidence type="ECO:0000313" key="8">
    <source>
        <dbReference type="EMBL" id="EAQ77833.1"/>
    </source>
</evidence>
<comment type="caution">
    <text evidence="8">The sequence shown here is derived from an EMBL/GenBank/DDBJ whole genome shotgun (WGS) entry which is preliminary data.</text>
</comment>
<evidence type="ECO:0000256" key="5">
    <source>
        <dbReference type="ARBA" id="ARBA00022801"/>
    </source>
</evidence>
<dbReference type="PROSITE" id="PS00523">
    <property type="entry name" value="SULFATASE_1"/>
    <property type="match status" value="1"/>
</dbReference>
<dbReference type="AlphaFoldDB" id="A4A047"/>
<dbReference type="STRING" id="314230.DSM3645_06014"/>
<dbReference type="InterPro" id="IPR024607">
    <property type="entry name" value="Sulfatase_CS"/>
</dbReference>
<dbReference type="InterPro" id="IPR017850">
    <property type="entry name" value="Alkaline_phosphatase_core_sf"/>
</dbReference>
<keyword evidence="6" id="KW-0106">Calcium</keyword>
<feature type="domain" description="Sulfatase N-terminal" evidence="7">
    <location>
        <begin position="20"/>
        <end position="376"/>
    </location>
</feature>
<evidence type="ECO:0000256" key="1">
    <source>
        <dbReference type="ARBA" id="ARBA00001913"/>
    </source>
</evidence>
<organism evidence="8 9">
    <name type="scientific">Blastopirellula marina DSM 3645</name>
    <dbReference type="NCBI Taxonomy" id="314230"/>
    <lineage>
        <taxon>Bacteria</taxon>
        <taxon>Pseudomonadati</taxon>
        <taxon>Planctomycetota</taxon>
        <taxon>Planctomycetia</taxon>
        <taxon>Pirellulales</taxon>
        <taxon>Pirellulaceae</taxon>
        <taxon>Blastopirellula</taxon>
    </lineage>
</organism>
<dbReference type="Proteomes" id="UP000004358">
    <property type="component" value="Unassembled WGS sequence"/>
</dbReference>
<dbReference type="EMBL" id="AANZ01000027">
    <property type="protein sequence ID" value="EAQ77833.1"/>
    <property type="molecule type" value="Genomic_DNA"/>
</dbReference>
<proteinExistence type="inferred from homology"/>
<dbReference type="SUPFAM" id="SSF53649">
    <property type="entry name" value="Alkaline phosphatase-like"/>
    <property type="match status" value="1"/>
</dbReference>
<evidence type="ECO:0000259" key="7">
    <source>
        <dbReference type="Pfam" id="PF00884"/>
    </source>
</evidence>
<dbReference type="InterPro" id="IPR035874">
    <property type="entry name" value="IDS"/>
</dbReference>
<keyword evidence="5" id="KW-0378">Hydrolase</keyword>
<dbReference type="InterPro" id="IPR000917">
    <property type="entry name" value="Sulfatase_N"/>
</dbReference>
<dbReference type="GO" id="GO:0046872">
    <property type="term" value="F:metal ion binding"/>
    <property type="evidence" value="ECO:0007669"/>
    <property type="project" value="UniProtKB-KW"/>
</dbReference>
<dbReference type="HOGENOM" id="CLU_006332_9_0_0"/>
<dbReference type="eggNOG" id="COG3119">
    <property type="taxonomic scope" value="Bacteria"/>
</dbReference>